<proteinExistence type="predicted"/>
<comment type="caution">
    <text evidence="3">The sequence shown here is derived from an EMBL/GenBank/DDBJ whole genome shotgun (WGS) entry which is preliminary data.</text>
</comment>
<dbReference type="Gene3D" id="2.60.40.1190">
    <property type="match status" value="1"/>
</dbReference>
<protein>
    <submittedName>
        <fullName evidence="3">Carbohydrate-binding family 9-like protein</fullName>
    </submittedName>
</protein>
<dbReference type="EMBL" id="JARRAG010000001">
    <property type="protein sequence ID" value="MDG3003928.1"/>
    <property type="molecule type" value="Genomic_DNA"/>
</dbReference>
<dbReference type="PANTHER" id="PTHR35532:SF5">
    <property type="entry name" value="CARBOHYDRATE-BINDING DOMAIN-CONTAINING PROTEIN"/>
    <property type="match status" value="1"/>
</dbReference>
<dbReference type="CDD" id="cd09620">
    <property type="entry name" value="CBM9_like_3"/>
    <property type="match status" value="1"/>
</dbReference>
<keyword evidence="4" id="KW-1185">Reference proteome</keyword>
<dbReference type="SUPFAM" id="SSF49344">
    <property type="entry name" value="CBD9-like"/>
    <property type="match status" value="1"/>
</dbReference>
<evidence type="ECO:0000256" key="1">
    <source>
        <dbReference type="SAM" id="SignalP"/>
    </source>
</evidence>
<dbReference type="Pfam" id="PF06452">
    <property type="entry name" value="CBM9_1"/>
    <property type="match status" value="1"/>
</dbReference>
<feature type="chain" id="PRO_5046279256" evidence="1">
    <location>
        <begin position="21"/>
        <end position="249"/>
    </location>
</feature>
<name>A0ABT6F958_9BACT</name>
<dbReference type="InterPro" id="IPR010502">
    <property type="entry name" value="Carb-bd_dom_fam9"/>
</dbReference>
<dbReference type="PANTHER" id="PTHR35532">
    <property type="entry name" value="SIMILAR TO POLYHYDROXYALKANOATE DEPOLYMERASE"/>
    <property type="match status" value="1"/>
</dbReference>
<gene>
    <name evidence="3" type="ORF">PZE19_09105</name>
</gene>
<feature type="signal peptide" evidence="1">
    <location>
        <begin position="1"/>
        <end position="20"/>
    </location>
</feature>
<dbReference type="Proteomes" id="UP001216907">
    <property type="component" value="Unassembled WGS sequence"/>
</dbReference>
<accession>A0ABT6F958</accession>
<evidence type="ECO:0000313" key="3">
    <source>
        <dbReference type="EMBL" id="MDG3003928.1"/>
    </source>
</evidence>
<feature type="domain" description="Carbohydrate-binding" evidence="2">
    <location>
        <begin position="45"/>
        <end position="244"/>
    </location>
</feature>
<evidence type="ECO:0000313" key="4">
    <source>
        <dbReference type="Proteomes" id="UP001216907"/>
    </source>
</evidence>
<evidence type="ECO:0000259" key="2">
    <source>
        <dbReference type="Pfam" id="PF06452"/>
    </source>
</evidence>
<sequence length="249" mass="27339">MPTRPSTAVLILLAAGLSGAAGRAVAEPPVTREAACSWAAEPPKLDGKLDDACWRDAKPITDFAAFWLGEPRSGAKALLAWDDQALYYAAEMADAELRAYGSERNDHLWEGDVFEMFFKPREDKPAYYEFQANPRGVVFEVAFARRGSLGHTFREEPILGNKAVVALKGTLDRPGDVDEGWAVEGRIPWSAFAPTGGKPQAGDAWKFALCRYDHGPEGTKPVLMSSAPLSMPSFHRYEDYGTIRFEAKP</sequence>
<dbReference type="RefSeq" id="WP_277860273.1">
    <property type="nucleotide sequence ID" value="NZ_JARRAG010000001.1"/>
</dbReference>
<keyword evidence="1" id="KW-0732">Signal</keyword>
<reference evidence="3 4" key="1">
    <citation type="submission" date="2023-03" db="EMBL/GenBank/DDBJ databases">
        <title>Paludisphaera mucosa sp. nov. a novel planctomycete from northern fen.</title>
        <authorList>
            <person name="Ivanova A."/>
        </authorList>
    </citation>
    <scope>NUCLEOTIDE SEQUENCE [LARGE SCALE GENOMIC DNA]</scope>
    <source>
        <strain evidence="3 4">Pla2</strain>
    </source>
</reference>
<organism evidence="3 4">
    <name type="scientific">Paludisphaera mucosa</name>
    <dbReference type="NCBI Taxonomy" id="3030827"/>
    <lineage>
        <taxon>Bacteria</taxon>
        <taxon>Pseudomonadati</taxon>
        <taxon>Planctomycetota</taxon>
        <taxon>Planctomycetia</taxon>
        <taxon>Isosphaerales</taxon>
        <taxon>Isosphaeraceae</taxon>
        <taxon>Paludisphaera</taxon>
    </lineage>
</organism>